<dbReference type="Proteomes" id="UP000271925">
    <property type="component" value="Unassembled WGS sequence"/>
</dbReference>
<dbReference type="Pfam" id="PF00801">
    <property type="entry name" value="PKD"/>
    <property type="match status" value="1"/>
</dbReference>
<accession>A0A3P1B9B6</accession>
<name>A0A3P1B9B6_9BACT</name>
<dbReference type="InterPro" id="IPR057708">
    <property type="entry name" value="DUF7948"/>
</dbReference>
<evidence type="ECO:0000313" key="3">
    <source>
        <dbReference type="Proteomes" id="UP000271925"/>
    </source>
</evidence>
<organism evidence="2 3">
    <name type="scientific">Larkinella rosea</name>
    <dbReference type="NCBI Taxonomy" id="2025312"/>
    <lineage>
        <taxon>Bacteria</taxon>
        <taxon>Pseudomonadati</taxon>
        <taxon>Bacteroidota</taxon>
        <taxon>Cytophagia</taxon>
        <taxon>Cytophagales</taxon>
        <taxon>Spirosomataceae</taxon>
        <taxon>Larkinella</taxon>
    </lineage>
</organism>
<reference evidence="2 3" key="1">
    <citation type="submission" date="2018-11" db="EMBL/GenBank/DDBJ databases">
        <authorList>
            <person name="Zhou Z."/>
            <person name="Wang G."/>
        </authorList>
    </citation>
    <scope>NUCLEOTIDE SEQUENCE [LARGE SCALE GENOMIC DNA]</scope>
    <source>
        <strain evidence="2 3">KCTC52004</strain>
    </source>
</reference>
<dbReference type="SUPFAM" id="SSF49299">
    <property type="entry name" value="PKD domain"/>
    <property type="match status" value="2"/>
</dbReference>
<dbReference type="EMBL" id="RQJO01000017">
    <property type="protein sequence ID" value="RRA97549.1"/>
    <property type="molecule type" value="Genomic_DNA"/>
</dbReference>
<dbReference type="InterPro" id="IPR052918">
    <property type="entry name" value="Motility_Chemotaxis_Reg"/>
</dbReference>
<dbReference type="CDD" id="cd00146">
    <property type="entry name" value="PKD"/>
    <property type="match status" value="1"/>
</dbReference>
<dbReference type="Pfam" id="PF13585">
    <property type="entry name" value="CHU_C"/>
    <property type="match status" value="1"/>
</dbReference>
<dbReference type="InterPro" id="IPR013783">
    <property type="entry name" value="Ig-like_fold"/>
</dbReference>
<dbReference type="PANTHER" id="PTHR35580">
    <property type="entry name" value="CELL SURFACE GLYCOPROTEIN (S-LAYER PROTEIN)-LIKE PROTEIN"/>
    <property type="match status" value="1"/>
</dbReference>
<evidence type="ECO:0000313" key="2">
    <source>
        <dbReference type="EMBL" id="RRA97549.1"/>
    </source>
</evidence>
<dbReference type="InterPro" id="IPR000601">
    <property type="entry name" value="PKD_dom"/>
</dbReference>
<dbReference type="PANTHER" id="PTHR35580:SF1">
    <property type="entry name" value="PHYTASE-LIKE DOMAIN-CONTAINING PROTEIN"/>
    <property type="match status" value="1"/>
</dbReference>
<gene>
    <name evidence="2" type="ORF">EHT25_31335</name>
</gene>
<evidence type="ECO:0000259" key="1">
    <source>
        <dbReference type="PROSITE" id="PS50093"/>
    </source>
</evidence>
<comment type="caution">
    <text evidence="2">The sequence shown here is derived from an EMBL/GenBank/DDBJ whole genome shotgun (WGS) entry which is preliminary data.</text>
</comment>
<sequence length="1094" mass="118651">MWRTFTVSLIWFTFGLFATVFAGKPGGADPASNAVRFVQNKGQWASEVLFRAELPGGFLFLKKQSLHYVFYDTEALDRIHLGQTTPASAASRTASPPVQSEPLVRVHGVEVQLQNSRSDAQIESKNRISEHLNYFLGNDPNHWASAVPAFGEIVYHDIYPGIDLRMFAYYQTMKYEFLVKPGADPSVIRMQYDGATAVRSEKGQLVVETSLLPFREEKPYSFTEKNNKTTEVPAEWTLEGKTASFRFPAQYDSHQPLTIDPTLIFSSYSGSVSDNWGHTATYDNEGNLYTAGTVFGNSFSPATGAFQTSYGAEIDIAVLKFSPDGKQLLYASYLGGSTGETPHSLIVNSKNELLIYGVTSSVNFPTTTNAYNRKFAGGTAYTPIGNSPPEPATPIQSIYFRNGTDLFIANISTDGRALKNSTYVGGSSNDGINYASLFLGIYNYGDDLRGEIVVDKNDNVYVATVTLSADFPTTANASQTKLQGPADAILLQLSPDLSQLTWSTYYGGSGYDVAYALRTAESGAIYAVGTTLSADLPATAGAYQPQFAGREDGFLVKFVNKRLERSTYLGTVADDAAYLIDLDPQENPHVFGLTKGTYPVSAGVYQNASSGQFIHALDPSLSKTIFSTVVGSGRANPDISPTAFLVNECGNIYLSGWGGTVNVRNGILTSNTRGLPVTADAYRRTTDGSNYWIALLEQGAKSLLYGTFFGSENLTGRGDHVDGGTSRFDKSGVIYHAACACGGTHFPVTTQAWSQTNKSSNCNNAAFKFDIDRLKATFDAYQGTQKDVIQGCTPLTLNFVNTSEGGITYAWDFGGTGTSASPTQVSHTFDKPGEYTVTLTAFNKLTCKRVDVAQKVIKVFPADFKISKDTTICAGQPVQLLASGGKTYEWTPSQGLASATVSNPVVNPTKTTTYAVKMTNENGCSMTKNVTITTDDSFRPVAEVRLSSECGKPMKVELVNKTAGATGFQWAMGNGDTLKTNSPEPYQYAQSGQYQITVTSSKNGCSLALNLPVTIENMSEVPNVVTANNDGKNDVFNVGFTGATLEIFNRWGKQVYRSENYNNSWGRDAANGLYYYLLTTQRGTKCKGWVEVLE</sequence>
<dbReference type="AlphaFoldDB" id="A0A3P1B9B6"/>
<dbReference type="OrthoDB" id="1652165at2"/>
<feature type="domain" description="PKD" evidence="1">
    <location>
        <begin position="962"/>
        <end position="1016"/>
    </location>
</feature>
<dbReference type="PROSITE" id="PS50093">
    <property type="entry name" value="PKD"/>
    <property type="match status" value="2"/>
</dbReference>
<dbReference type="InterPro" id="IPR022409">
    <property type="entry name" value="PKD/Chitinase_dom"/>
</dbReference>
<dbReference type="InterPro" id="IPR035986">
    <property type="entry name" value="PKD_dom_sf"/>
</dbReference>
<dbReference type="Pfam" id="PF25778">
    <property type="entry name" value="DUF7948"/>
    <property type="match status" value="1"/>
</dbReference>
<proteinExistence type="predicted"/>
<protein>
    <submittedName>
        <fullName evidence="2">PKD domain-containing protein</fullName>
    </submittedName>
</protein>
<dbReference type="SMART" id="SM00089">
    <property type="entry name" value="PKD"/>
    <property type="match status" value="2"/>
</dbReference>
<keyword evidence="3" id="KW-1185">Reference proteome</keyword>
<feature type="domain" description="PKD" evidence="1">
    <location>
        <begin position="807"/>
        <end position="843"/>
    </location>
</feature>
<dbReference type="Gene3D" id="2.60.40.10">
    <property type="entry name" value="Immunoglobulins"/>
    <property type="match status" value="3"/>
</dbReference>